<dbReference type="PROSITE" id="PS50157">
    <property type="entry name" value="ZINC_FINGER_C2H2_2"/>
    <property type="match status" value="2"/>
</dbReference>
<keyword evidence="6" id="KW-0539">Nucleus</keyword>
<evidence type="ECO:0000313" key="9">
    <source>
        <dbReference type="EMBL" id="GMT03864.1"/>
    </source>
</evidence>
<evidence type="ECO:0000256" key="3">
    <source>
        <dbReference type="ARBA" id="ARBA00022737"/>
    </source>
</evidence>
<feature type="domain" description="C2H2-type" evidence="8">
    <location>
        <begin position="35"/>
        <end position="62"/>
    </location>
</feature>
<protein>
    <recommendedName>
        <fullName evidence="8">C2H2-type domain-containing protein</fullName>
    </recommendedName>
</protein>
<comment type="subcellular location">
    <subcellularLocation>
        <location evidence="1">Nucleus</location>
    </subcellularLocation>
</comment>
<dbReference type="Proteomes" id="UP001432027">
    <property type="component" value="Unassembled WGS sequence"/>
</dbReference>
<keyword evidence="3" id="KW-0677">Repeat</keyword>
<accession>A0AAV5UCR9</accession>
<keyword evidence="10" id="KW-1185">Reference proteome</keyword>
<dbReference type="GO" id="GO:0005634">
    <property type="term" value="C:nucleus"/>
    <property type="evidence" value="ECO:0007669"/>
    <property type="project" value="UniProtKB-SubCell"/>
</dbReference>
<dbReference type="SUPFAM" id="SSF57667">
    <property type="entry name" value="beta-beta-alpha zinc fingers"/>
    <property type="match status" value="1"/>
</dbReference>
<dbReference type="SMART" id="SM00355">
    <property type="entry name" value="ZnF_C2H2"/>
    <property type="match status" value="4"/>
</dbReference>
<evidence type="ECO:0000259" key="8">
    <source>
        <dbReference type="PROSITE" id="PS50157"/>
    </source>
</evidence>
<sequence>QQGIAYEDPNNGSANLSIGYVKVKKVIAPAPDGLFHCLSCPKGFPTPKGLTRHEFQHRGDRCPICNMVVTPKWLDEHMSHHTVLQKVAADANVCPYPDCGVIRSKRGGMYQHLRESHGHKSFECEKCDEKFALREELLDHYRSNEGHREIKKRVRRRT</sequence>
<evidence type="ECO:0000256" key="2">
    <source>
        <dbReference type="ARBA" id="ARBA00022723"/>
    </source>
</evidence>
<dbReference type="GO" id="GO:0000978">
    <property type="term" value="F:RNA polymerase II cis-regulatory region sequence-specific DNA binding"/>
    <property type="evidence" value="ECO:0007669"/>
    <property type="project" value="TreeGrafter"/>
</dbReference>
<dbReference type="GO" id="GO:0001228">
    <property type="term" value="F:DNA-binding transcription activator activity, RNA polymerase II-specific"/>
    <property type="evidence" value="ECO:0007669"/>
    <property type="project" value="TreeGrafter"/>
</dbReference>
<dbReference type="Gene3D" id="3.30.160.60">
    <property type="entry name" value="Classic Zinc Finger"/>
    <property type="match status" value="2"/>
</dbReference>
<evidence type="ECO:0000256" key="6">
    <source>
        <dbReference type="ARBA" id="ARBA00023242"/>
    </source>
</evidence>
<evidence type="ECO:0000256" key="5">
    <source>
        <dbReference type="ARBA" id="ARBA00022833"/>
    </source>
</evidence>
<keyword evidence="5" id="KW-0862">Zinc</keyword>
<evidence type="ECO:0000313" key="10">
    <source>
        <dbReference type="Proteomes" id="UP001432027"/>
    </source>
</evidence>
<evidence type="ECO:0000256" key="4">
    <source>
        <dbReference type="ARBA" id="ARBA00022771"/>
    </source>
</evidence>
<dbReference type="PANTHER" id="PTHR24376">
    <property type="entry name" value="ZINC FINGER PROTEIN"/>
    <property type="match status" value="1"/>
</dbReference>
<name>A0AAV5UCR9_9BILA</name>
<dbReference type="EMBL" id="BTSX01000006">
    <property type="protein sequence ID" value="GMT03864.1"/>
    <property type="molecule type" value="Genomic_DNA"/>
</dbReference>
<reference evidence="9" key="1">
    <citation type="submission" date="2023-10" db="EMBL/GenBank/DDBJ databases">
        <title>Genome assembly of Pristionchus species.</title>
        <authorList>
            <person name="Yoshida K."/>
            <person name="Sommer R.J."/>
        </authorList>
    </citation>
    <scope>NUCLEOTIDE SEQUENCE</scope>
    <source>
        <strain evidence="9">RS0144</strain>
    </source>
</reference>
<dbReference type="AlphaFoldDB" id="A0AAV5UCR9"/>
<gene>
    <name evidence="9" type="ORF">PENTCL1PPCAC_26038</name>
</gene>
<feature type="non-terminal residue" evidence="9">
    <location>
        <position position="1"/>
    </location>
</feature>
<keyword evidence="2" id="KW-0479">Metal-binding</keyword>
<dbReference type="GO" id="GO:0008270">
    <property type="term" value="F:zinc ion binding"/>
    <property type="evidence" value="ECO:0007669"/>
    <property type="project" value="UniProtKB-KW"/>
</dbReference>
<dbReference type="PROSITE" id="PS00028">
    <property type="entry name" value="ZINC_FINGER_C2H2_1"/>
    <property type="match status" value="1"/>
</dbReference>
<comment type="caution">
    <text evidence="9">The sequence shown here is derived from an EMBL/GenBank/DDBJ whole genome shotgun (WGS) entry which is preliminary data.</text>
</comment>
<evidence type="ECO:0000256" key="1">
    <source>
        <dbReference type="ARBA" id="ARBA00004123"/>
    </source>
</evidence>
<dbReference type="InterPro" id="IPR036236">
    <property type="entry name" value="Znf_C2H2_sf"/>
</dbReference>
<dbReference type="InterPro" id="IPR013087">
    <property type="entry name" value="Znf_C2H2_type"/>
</dbReference>
<proteinExistence type="predicted"/>
<feature type="domain" description="C2H2-type" evidence="8">
    <location>
        <begin position="122"/>
        <end position="149"/>
    </location>
</feature>
<keyword evidence="4 7" id="KW-0863">Zinc-finger</keyword>
<dbReference type="PANTHER" id="PTHR24376:SF216">
    <property type="entry name" value="ZINC FINGER PROTEIN 420-LIKE"/>
    <property type="match status" value="1"/>
</dbReference>
<dbReference type="Pfam" id="PF00096">
    <property type="entry name" value="zf-C2H2"/>
    <property type="match status" value="1"/>
</dbReference>
<organism evidence="9 10">
    <name type="scientific">Pristionchus entomophagus</name>
    <dbReference type="NCBI Taxonomy" id="358040"/>
    <lineage>
        <taxon>Eukaryota</taxon>
        <taxon>Metazoa</taxon>
        <taxon>Ecdysozoa</taxon>
        <taxon>Nematoda</taxon>
        <taxon>Chromadorea</taxon>
        <taxon>Rhabditida</taxon>
        <taxon>Rhabditina</taxon>
        <taxon>Diplogasteromorpha</taxon>
        <taxon>Diplogasteroidea</taxon>
        <taxon>Neodiplogasteridae</taxon>
        <taxon>Pristionchus</taxon>
    </lineage>
</organism>
<evidence type="ECO:0000256" key="7">
    <source>
        <dbReference type="PROSITE-ProRule" id="PRU00042"/>
    </source>
</evidence>